<keyword evidence="7" id="KW-1185">Reference proteome</keyword>
<dbReference type="Proteomes" id="UP000035642">
    <property type="component" value="Unassembled WGS sequence"/>
</dbReference>
<feature type="transmembrane region" description="Helical" evidence="5">
    <location>
        <begin position="15"/>
        <end position="36"/>
    </location>
</feature>
<comment type="subcellular location">
    <subcellularLocation>
        <location evidence="1">Endomembrane system</location>
        <topology evidence="1">Multi-pass membrane protein</topology>
    </subcellularLocation>
</comment>
<dbReference type="PANTHER" id="PTHR12479">
    <property type="entry name" value="LYSOSOMAL-ASSOCIATED TRANSMEMBRANE PROTEIN"/>
    <property type="match status" value="1"/>
</dbReference>
<dbReference type="WBParaSite" id="ACAC_0000705501-mRNA-1">
    <property type="protein sequence ID" value="ACAC_0000705501-mRNA-1"/>
    <property type="gene ID" value="ACAC_0000705501"/>
</dbReference>
<keyword evidence="2 5" id="KW-0812">Transmembrane</keyword>
<organism evidence="7 8">
    <name type="scientific">Angiostrongylus cantonensis</name>
    <name type="common">Rat lungworm</name>
    <dbReference type="NCBI Taxonomy" id="6313"/>
    <lineage>
        <taxon>Eukaryota</taxon>
        <taxon>Metazoa</taxon>
        <taxon>Ecdysozoa</taxon>
        <taxon>Nematoda</taxon>
        <taxon>Chromadorea</taxon>
        <taxon>Rhabditida</taxon>
        <taxon>Rhabditina</taxon>
        <taxon>Rhabditomorpha</taxon>
        <taxon>Strongyloidea</taxon>
        <taxon>Metastrongylidae</taxon>
        <taxon>Angiostrongylus</taxon>
    </lineage>
</organism>
<dbReference type="GO" id="GO:0005765">
    <property type="term" value="C:lysosomal membrane"/>
    <property type="evidence" value="ECO:0007669"/>
    <property type="project" value="TreeGrafter"/>
</dbReference>
<evidence type="ECO:0000259" key="6">
    <source>
        <dbReference type="Pfam" id="PF22954"/>
    </source>
</evidence>
<sequence length="131" mass="15066">MGSGVTISSLKDDEWCLGILSVIVIIFAIVLMLYAIKKEKARWLIPHLSAQVFLIIFLIIVAIVVTILLLFSAYQGIRNLLGVYDYHMSDDSTFIIGIMIIVIYLIVALLEMFFLIIIWKLYKYDLRCDPY</sequence>
<reference evidence="7" key="1">
    <citation type="submission" date="2012-09" db="EMBL/GenBank/DDBJ databases">
        <authorList>
            <person name="Martin A.A."/>
        </authorList>
    </citation>
    <scope>NUCLEOTIDE SEQUENCE</scope>
</reference>
<evidence type="ECO:0000256" key="3">
    <source>
        <dbReference type="ARBA" id="ARBA00022989"/>
    </source>
</evidence>
<evidence type="ECO:0000313" key="7">
    <source>
        <dbReference type="Proteomes" id="UP000035642"/>
    </source>
</evidence>
<dbReference type="InterPro" id="IPR054291">
    <property type="entry name" value="DUF7027"/>
</dbReference>
<name>A0A158P8G6_ANGCA</name>
<proteinExistence type="predicted"/>
<feature type="domain" description="DUF7027" evidence="6">
    <location>
        <begin position="14"/>
        <end position="67"/>
    </location>
</feature>
<protein>
    <recommendedName>
        <fullName evidence="6">DUF7027 domain-containing protein</fullName>
    </recommendedName>
</protein>
<evidence type="ECO:0000256" key="5">
    <source>
        <dbReference type="SAM" id="Phobius"/>
    </source>
</evidence>
<dbReference type="AlphaFoldDB" id="A0A158P8G6"/>
<reference evidence="8" key="2">
    <citation type="submission" date="2016-04" db="UniProtKB">
        <authorList>
            <consortium name="WormBaseParasite"/>
        </authorList>
    </citation>
    <scope>IDENTIFICATION</scope>
</reference>
<dbReference type="InterPro" id="IPR051115">
    <property type="entry name" value="LAPTM_transporter"/>
</dbReference>
<evidence type="ECO:0000256" key="1">
    <source>
        <dbReference type="ARBA" id="ARBA00004127"/>
    </source>
</evidence>
<accession>A0A158P8G6</accession>
<dbReference type="PANTHER" id="PTHR12479:SF19">
    <property type="entry name" value="MARVEL DOMAIN-CONTAINING PROTEIN"/>
    <property type="match status" value="1"/>
</dbReference>
<feature type="transmembrane region" description="Helical" evidence="5">
    <location>
        <begin position="94"/>
        <end position="119"/>
    </location>
</feature>
<dbReference type="GO" id="GO:0012505">
    <property type="term" value="C:endomembrane system"/>
    <property type="evidence" value="ECO:0007669"/>
    <property type="project" value="UniProtKB-SubCell"/>
</dbReference>
<evidence type="ECO:0000256" key="2">
    <source>
        <dbReference type="ARBA" id="ARBA00022692"/>
    </source>
</evidence>
<evidence type="ECO:0000256" key="4">
    <source>
        <dbReference type="ARBA" id="ARBA00023136"/>
    </source>
</evidence>
<feature type="transmembrane region" description="Helical" evidence="5">
    <location>
        <begin position="48"/>
        <end position="74"/>
    </location>
</feature>
<keyword evidence="4 5" id="KW-0472">Membrane</keyword>
<evidence type="ECO:0000313" key="8">
    <source>
        <dbReference type="WBParaSite" id="ACAC_0000705501-mRNA-1"/>
    </source>
</evidence>
<dbReference type="Pfam" id="PF22954">
    <property type="entry name" value="DUF7027"/>
    <property type="match status" value="1"/>
</dbReference>
<keyword evidence="3 5" id="KW-1133">Transmembrane helix</keyword>